<dbReference type="EMBL" id="CAJJDP010000044">
    <property type="protein sequence ID" value="CAD8164337.1"/>
    <property type="molecule type" value="Genomic_DNA"/>
</dbReference>
<dbReference type="Pfam" id="PF00134">
    <property type="entry name" value="Cyclin_N"/>
    <property type="match status" value="1"/>
</dbReference>
<name>A0A8S1UJJ9_PAROT</name>
<sequence length="325" mass="39394">MNYQTKFLLKKGVLAQPKCLRTQSILSDITNYQSQNDQNIKNKRRNAIVPVICQVDEKIDRKLCSKPTNEYQYEDKYIYDEEIQEKEYKEDINYKRINHLDFHNFNQDQLQQLIDWMITNVKRYQKMSYQTLFHCVELLDTFLCNTKGFIADDLQLIGSCCIYLSSKFHDIYPICVEDIIIDICQENYTIHEFLSMEYTICRKLQYNMYFQTPFEYFEKIFFHLKPFLSQFYQDCEIKYMKQNALELLQYSIIAYEFRNITHYNKAIACIYEVIKMSDKILTQNLLELLNHLELNFNCIQLNAADIKKYQNLNKERYQCVNNYFY</sequence>
<dbReference type="OMA" id="HEFLSME"/>
<keyword evidence="1" id="KW-0195">Cyclin</keyword>
<dbReference type="OrthoDB" id="297638at2759"/>
<evidence type="ECO:0000313" key="3">
    <source>
        <dbReference type="EMBL" id="CAD8164337.1"/>
    </source>
</evidence>
<protein>
    <recommendedName>
        <fullName evidence="2">Cyclin-like domain-containing protein</fullName>
    </recommendedName>
</protein>
<keyword evidence="4" id="KW-1185">Reference proteome</keyword>
<organism evidence="3 4">
    <name type="scientific">Paramecium octaurelia</name>
    <dbReference type="NCBI Taxonomy" id="43137"/>
    <lineage>
        <taxon>Eukaryota</taxon>
        <taxon>Sar</taxon>
        <taxon>Alveolata</taxon>
        <taxon>Ciliophora</taxon>
        <taxon>Intramacronucleata</taxon>
        <taxon>Oligohymenophorea</taxon>
        <taxon>Peniculida</taxon>
        <taxon>Parameciidae</taxon>
        <taxon>Paramecium</taxon>
    </lineage>
</organism>
<dbReference type="SMART" id="SM00385">
    <property type="entry name" value="CYCLIN"/>
    <property type="match status" value="1"/>
</dbReference>
<dbReference type="AlphaFoldDB" id="A0A8S1UJJ9"/>
<gene>
    <name evidence="3" type="ORF">POCTA_138.1.T0440306</name>
</gene>
<evidence type="ECO:0000259" key="2">
    <source>
        <dbReference type="SMART" id="SM00385"/>
    </source>
</evidence>
<dbReference type="InterPro" id="IPR013763">
    <property type="entry name" value="Cyclin-like_dom"/>
</dbReference>
<comment type="similarity">
    <text evidence="1">Belongs to the cyclin family.</text>
</comment>
<evidence type="ECO:0000256" key="1">
    <source>
        <dbReference type="RuleBase" id="RU000383"/>
    </source>
</evidence>
<accession>A0A8S1UJJ9</accession>
<reference evidence="3" key="1">
    <citation type="submission" date="2021-01" db="EMBL/GenBank/DDBJ databases">
        <authorList>
            <consortium name="Genoscope - CEA"/>
            <person name="William W."/>
        </authorList>
    </citation>
    <scope>NUCLEOTIDE SEQUENCE</scope>
</reference>
<dbReference type="Proteomes" id="UP000683925">
    <property type="component" value="Unassembled WGS sequence"/>
</dbReference>
<dbReference type="PANTHER" id="PTHR10177">
    <property type="entry name" value="CYCLINS"/>
    <property type="match status" value="1"/>
</dbReference>
<dbReference type="InterPro" id="IPR006671">
    <property type="entry name" value="Cyclin_N"/>
</dbReference>
<feature type="domain" description="Cyclin-like" evidence="2">
    <location>
        <begin position="115"/>
        <end position="202"/>
    </location>
</feature>
<evidence type="ECO:0000313" key="4">
    <source>
        <dbReference type="Proteomes" id="UP000683925"/>
    </source>
</evidence>
<proteinExistence type="inferred from homology"/>
<dbReference type="FunFam" id="1.10.472.10:FF:000279">
    <property type="entry name" value="Cyclin, N-terminal domain containing protein"/>
    <property type="match status" value="1"/>
</dbReference>
<comment type="caution">
    <text evidence="3">The sequence shown here is derived from an EMBL/GenBank/DDBJ whole genome shotgun (WGS) entry which is preliminary data.</text>
</comment>
<dbReference type="InterPro" id="IPR039361">
    <property type="entry name" value="Cyclin"/>
</dbReference>